<evidence type="ECO:0000313" key="5">
    <source>
        <dbReference type="WBParaSite" id="L893_g8257.t1"/>
    </source>
</evidence>
<dbReference type="InterPro" id="IPR036186">
    <property type="entry name" value="Serpin_sf"/>
</dbReference>
<proteinExistence type="inferred from homology"/>
<sequence>MAPISLLLLAGMVISYASSSEAEKDTYNYSSTDYDDSFGPPECRFDESPEPELDDALFLLSVGLLKGERTTALSPLALAAALEVVALGSSAPLRNDFEKALHGNASIFDYLVQSLRFFDNTTSTSYKAAVFVDEKKGPLAPAFLQSLEELQSSVHRFAEGEARQSVSALFPELPEDVLEPSAEFAFASTLHSEGSFGDENLFLTIDTLPRPFFGLQGNRLVTSMLGESIAFEHFENPWMELAEIILDDCHLRLFFLMPQRNVTLPELKEHLLSDDSGFRFGRAPTTRRVLQFQMPKIDLFQELHRFKSPFASLGLTGAPDLARIQANPDGTTTRLADLVQTVNFLLDEKGVSADASSYYPSQRISWHQVDEVFAVDRPFLFGLSHGTLPLFVGQFY</sequence>
<dbReference type="InterPro" id="IPR042185">
    <property type="entry name" value="Serpin_sf_2"/>
</dbReference>
<evidence type="ECO:0000313" key="4">
    <source>
        <dbReference type="Proteomes" id="UP000095287"/>
    </source>
</evidence>
<dbReference type="SUPFAM" id="SSF56574">
    <property type="entry name" value="Serpins"/>
    <property type="match status" value="1"/>
</dbReference>
<keyword evidence="2" id="KW-0732">Signal</keyword>
<keyword evidence="4" id="KW-1185">Reference proteome</keyword>
<feature type="chain" id="PRO_5009315001" evidence="2">
    <location>
        <begin position="23"/>
        <end position="396"/>
    </location>
</feature>
<comment type="similarity">
    <text evidence="1">Belongs to the serpin family.</text>
</comment>
<dbReference type="InterPro" id="IPR042178">
    <property type="entry name" value="Serpin_sf_1"/>
</dbReference>
<feature type="signal peptide" evidence="2">
    <location>
        <begin position="1"/>
        <end position="22"/>
    </location>
</feature>
<dbReference type="Proteomes" id="UP000095287">
    <property type="component" value="Unplaced"/>
</dbReference>
<evidence type="ECO:0000259" key="3">
    <source>
        <dbReference type="SMART" id="SM00093"/>
    </source>
</evidence>
<dbReference type="GO" id="GO:0005615">
    <property type="term" value="C:extracellular space"/>
    <property type="evidence" value="ECO:0007669"/>
    <property type="project" value="InterPro"/>
</dbReference>
<dbReference type="InterPro" id="IPR023796">
    <property type="entry name" value="Serpin_dom"/>
</dbReference>
<feature type="domain" description="Serpin" evidence="3">
    <location>
        <begin position="55"/>
        <end position="396"/>
    </location>
</feature>
<dbReference type="WBParaSite" id="L893_g8257.t1">
    <property type="protein sequence ID" value="L893_g8257.t1"/>
    <property type="gene ID" value="L893_g8257"/>
</dbReference>
<dbReference type="Gene3D" id="3.30.497.10">
    <property type="entry name" value="Antithrombin, subunit I, domain 2"/>
    <property type="match status" value="1"/>
</dbReference>
<dbReference type="SMART" id="SM00093">
    <property type="entry name" value="SERPIN"/>
    <property type="match status" value="1"/>
</dbReference>
<dbReference type="InterPro" id="IPR000215">
    <property type="entry name" value="Serpin_fam"/>
</dbReference>
<dbReference type="Pfam" id="PF00079">
    <property type="entry name" value="Serpin"/>
    <property type="match status" value="1"/>
</dbReference>
<organism evidence="4 5">
    <name type="scientific">Steinernema glaseri</name>
    <dbReference type="NCBI Taxonomy" id="37863"/>
    <lineage>
        <taxon>Eukaryota</taxon>
        <taxon>Metazoa</taxon>
        <taxon>Ecdysozoa</taxon>
        <taxon>Nematoda</taxon>
        <taxon>Chromadorea</taxon>
        <taxon>Rhabditida</taxon>
        <taxon>Tylenchina</taxon>
        <taxon>Panagrolaimomorpha</taxon>
        <taxon>Strongyloidoidea</taxon>
        <taxon>Steinernematidae</taxon>
        <taxon>Steinernema</taxon>
    </lineage>
</organism>
<dbReference type="PANTHER" id="PTHR11461">
    <property type="entry name" value="SERINE PROTEASE INHIBITOR, SERPIN"/>
    <property type="match status" value="1"/>
</dbReference>
<dbReference type="GO" id="GO:0004867">
    <property type="term" value="F:serine-type endopeptidase inhibitor activity"/>
    <property type="evidence" value="ECO:0007669"/>
    <property type="project" value="InterPro"/>
</dbReference>
<evidence type="ECO:0000256" key="1">
    <source>
        <dbReference type="RuleBase" id="RU000411"/>
    </source>
</evidence>
<accession>A0A1I8AQS0</accession>
<dbReference type="PROSITE" id="PS00284">
    <property type="entry name" value="SERPIN"/>
    <property type="match status" value="1"/>
</dbReference>
<evidence type="ECO:0000256" key="2">
    <source>
        <dbReference type="SAM" id="SignalP"/>
    </source>
</evidence>
<dbReference type="InterPro" id="IPR023795">
    <property type="entry name" value="Serpin_CS"/>
</dbReference>
<reference evidence="5" key="1">
    <citation type="submission" date="2016-11" db="UniProtKB">
        <authorList>
            <consortium name="WormBaseParasite"/>
        </authorList>
    </citation>
    <scope>IDENTIFICATION</scope>
</reference>
<name>A0A1I8AQS0_9BILA</name>
<dbReference type="Gene3D" id="2.30.39.10">
    <property type="entry name" value="Alpha-1-antitrypsin, domain 1"/>
    <property type="match status" value="1"/>
</dbReference>
<protein>
    <submittedName>
        <fullName evidence="5">SERPIN domain-containing protein</fullName>
    </submittedName>
</protein>
<dbReference type="AlphaFoldDB" id="A0A1I8AQS0"/>
<dbReference type="PANTHER" id="PTHR11461:SF372">
    <property type="entry name" value="ACCESSORY GLAND PROTEIN ACP76A-RELATED"/>
    <property type="match status" value="1"/>
</dbReference>